<dbReference type="AlphaFoldDB" id="A0A1W1BXR9"/>
<protein>
    <submittedName>
        <fullName evidence="1">Uncharacterized protein</fullName>
    </submittedName>
</protein>
<gene>
    <name evidence="1" type="ORF">MNB_SM-7-1321</name>
</gene>
<name>A0A1W1BXR9_9ZZZZ</name>
<evidence type="ECO:0000313" key="1">
    <source>
        <dbReference type="EMBL" id="SFV58274.1"/>
    </source>
</evidence>
<accession>A0A1W1BXR9</accession>
<reference evidence="1" key="1">
    <citation type="submission" date="2016-10" db="EMBL/GenBank/DDBJ databases">
        <authorList>
            <person name="de Groot N.N."/>
        </authorList>
    </citation>
    <scope>NUCLEOTIDE SEQUENCE</scope>
</reference>
<proteinExistence type="predicted"/>
<organism evidence="1">
    <name type="scientific">hydrothermal vent metagenome</name>
    <dbReference type="NCBI Taxonomy" id="652676"/>
    <lineage>
        <taxon>unclassified sequences</taxon>
        <taxon>metagenomes</taxon>
        <taxon>ecological metagenomes</taxon>
    </lineage>
</organism>
<sequence length="113" mass="12263">MARSMIRNKLGAKTKTFYVPATDEQAQSFATDFLEGEWSVLSFVGEEGSDAVTTANDVNVMVKATDGAKTYFSFLADSSKDEDAIFTALKGLTINGVKVEEAYILGMRPVTFS</sequence>
<dbReference type="EMBL" id="FPHB01000042">
    <property type="protein sequence ID" value="SFV58274.1"/>
    <property type="molecule type" value="Genomic_DNA"/>
</dbReference>